<evidence type="ECO:0000256" key="3">
    <source>
        <dbReference type="ARBA" id="ARBA00009471"/>
    </source>
</evidence>
<gene>
    <name evidence="11" type="ORF">AMTR_s00030p00053800</name>
</gene>
<dbReference type="Pfam" id="PF05786">
    <property type="entry name" value="Cnd2"/>
    <property type="match status" value="1"/>
</dbReference>
<evidence type="ECO:0000256" key="9">
    <source>
        <dbReference type="ARBA" id="ARBA00023067"/>
    </source>
</evidence>
<dbReference type="PANTHER" id="PTHR13108">
    <property type="entry name" value="CONDENSIN COMPLEX SUBUNIT 2"/>
    <property type="match status" value="1"/>
</dbReference>
<dbReference type="OrthoDB" id="362021at2759"/>
<evidence type="ECO:0000256" key="4">
    <source>
        <dbReference type="ARBA" id="ARBA00016065"/>
    </source>
</evidence>
<evidence type="ECO:0000256" key="10">
    <source>
        <dbReference type="ARBA" id="ARBA00023306"/>
    </source>
</evidence>
<evidence type="ECO:0000256" key="2">
    <source>
        <dbReference type="ARBA" id="ARBA00004496"/>
    </source>
</evidence>
<evidence type="ECO:0000313" key="12">
    <source>
        <dbReference type="Proteomes" id="UP000017836"/>
    </source>
</evidence>
<accession>U5D0S3</accession>
<dbReference type="GO" id="GO:0000796">
    <property type="term" value="C:condensin complex"/>
    <property type="evidence" value="ECO:0007669"/>
    <property type="project" value="InterPro"/>
</dbReference>
<protein>
    <recommendedName>
        <fullName evidence="4">Condensin complex subunit 2</fullName>
    </recommendedName>
</protein>
<dbReference type="InterPro" id="IPR022816">
    <property type="entry name" value="Condensin_barren_su2"/>
</dbReference>
<proteinExistence type="inferred from homology"/>
<keyword evidence="12" id="KW-1185">Reference proteome</keyword>
<keyword evidence="6" id="KW-0963">Cytoplasm</keyword>
<dbReference type="STRING" id="13333.U5D0S3"/>
<evidence type="ECO:0000256" key="5">
    <source>
        <dbReference type="ARBA" id="ARBA00022454"/>
    </source>
</evidence>
<keyword evidence="5" id="KW-0158">Chromosome</keyword>
<sequence length="120" mass="13827">MASNIESYTQDAFGDPYVFHEADNEETSERTAEFLLPGLRFLSKSNAWAGPDHWKFRKVKGSEEVLDSSNNPLMETKRPKNKKQEPSFIDFMKSFELERLDYFNPPKNLKTLLLPGNNAP</sequence>
<dbReference type="PANTHER" id="PTHR13108:SF9">
    <property type="entry name" value="CONDENSIN COMPLEX SUBUNIT 2"/>
    <property type="match status" value="1"/>
</dbReference>
<dbReference type="GO" id="GO:0005737">
    <property type="term" value="C:cytoplasm"/>
    <property type="evidence" value="ECO:0007669"/>
    <property type="project" value="UniProtKB-SubCell"/>
</dbReference>
<keyword evidence="9" id="KW-0226">DNA condensation</keyword>
<organism evidence="11 12">
    <name type="scientific">Amborella trichopoda</name>
    <dbReference type="NCBI Taxonomy" id="13333"/>
    <lineage>
        <taxon>Eukaryota</taxon>
        <taxon>Viridiplantae</taxon>
        <taxon>Streptophyta</taxon>
        <taxon>Embryophyta</taxon>
        <taxon>Tracheophyta</taxon>
        <taxon>Spermatophyta</taxon>
        <taxon>Magnoliopsida</taxon>
        <taxon>Amborellales</taxon>
        <taxon>Amborellaceae</taxon>
        <taxon>Amborella</taxon>
    </lineage>
</organism>
<keyword evidence="7" id="KW-0132">Cell division</keyword>
<dbReference type="GO" id="GO:0051301">
    <property type="term" value="P:cell division"/>
    <property type="evidence" value="ECO:0007669"/>
    <property type="project" value="UniProtKB-KW"/>
</dbReference>
<reference evidence="12" key="1">
    <citation type="journal article" date="2013" name="Science">
        <title>The Amborella genome and the evolution of flowering plants.</title>
        <authorList>
            <consortium name="Amborella Genome Project"/>
        </authorList>
    </citation>
    <scope>NUCLEOTIDE SEQUENCE [LARGE SCALE GENOMIC DNA]</scope>
</reference>
<evidence type="ECO:0000256" key="7">
    <source>
        <dbReference type="ARBA" id="ARBA00022618"/>
    </source>
</evidence>
<keyword evidence="8" id="KW-0498">Mitosis</keyword>
<dbReference type="eggNOG" id="KOG2328">
    <property type="taxonomic scope" value="Eukaryota"/>
</dbReference>
<keyword evidence="10" id="KW-0131">Cell cycle</keyword>
<dbReference type="HOGENOM" id="CLU_2052777_0_0_1"/>
<comment type="subcellular location">
    <subcellularLocation>
        <location evidence="1">Chromosome</location>
    </subcellularLocation>
    <subcellularLocation>
        <location evidence="2">Cytoplasm</location>
    </subcellularLocation>
</comment>
<name>U5D0S3_AMBTC</name>
<evidence type="ECO:0000256" key="6">
    <source>
        <dbReference type="ARBA" id="ARBA00022490"/>
    </source>
</evidence>
<evidence type="ECO:0000256" key="8">
    <source>
        <dbReference type="ARBA" id="ARBA00022776"/>
    </source>
</evidence>
<dbReference type="Gramene" id="ERN16009">
    <property type="protein sequence ID" value="ERN16009"/>
    <property type="gene ID" value="AMTR_s00030p00053800"/>
</dbReference>
<comment type="similarity">
    <text evidence="3">Belongs to the CND2 (condensin subunit 2) family.</text>
</comment>
<dbReference type="Proteomes" id="UP000017836">
    <property type="component" value="Unassembled WGS sequence"/>
</dbReference>
<dbReference type="GO" id="GO:0007076">
    <property type="term" value="P:mitotic chromosome condensation"/>
    <property type="evidence" value="ECO:0007669"/>
    <property type="project" value="InterPro"/>
</dbReference>
<dbReference type="AlphaFoldDB" id="U5D0S3"/>
<dbReference type="KEGG" id="atr:18444305"/>
<evidence type="ECO:0000313" key="11">
    <source>
        <dbReference type="EMBL" id="ERN16009.1"/>
    </source>
</evidence>
<evidence type="ECO:0000256" key="1">
    <source>
        <dbReference type="ARBA" id="ARBA00004286"/>
    </source>
</evidence>
<dbReference type="EMBL" id="KI392485">
    <property type="protein sequence ID" value="ERN16009.1"/>
    <property type="molecule type" value="Genomic_DNA"/>
</dbReference>